<name>A0A8J9VS89_9NEOP</name>
<evidence type="ECO:0000313" key="1">
    <source>
        <dbReference type="EMBL" id="CAH0726190.1"/>
    </source>
</evidence>
<reference evidence="1" key="1">
    <citation type="submission" date="2021-12" db="EMBL/GenBank/DDBJ databases">
        <authorList>
            <person name="Martin H S."/>
        </authorList>
    </citation>
    <scope>NUCLEOTIDE SEQUENCE</scope>
</reference>
<protein>
    <submittedName>
        <fullName evidence="1">Uncharacterized protein</fullName>
    </submittedName>
</protein>
<feature type="non-terminal residue" evidence="1">
    <location>
        <position position="71"/>
    </location>
</feature>
<proteinExistence type="predicted"/>
<accession>A0A8J9VS89</accession>
<evidence type="ECO:0000313" key="2">
    <source>
        <dbReference type="Proteomes" id="UP000838878"/>
    </source>
</evidence>
<dbReference type="EMBL" id="OV170225">
    <property type="protein sequence ID" value="CAH0726190.1"/>
    <property type="molecule type" value="Genomic_DNA"/>
</dbReference>
<dbReference type="Proteomes" id="UP000838878">
    <property type="component" value="Chromosome 5"/>
</dbReference>
<dbReference type="AlphaFoldDB" id="A0A8J9VS89"/>
<gene>
    <name evidence="1" type="ORF">BINO364_LOCUS11679</name>
</gene>
<sequence>MLLADVRVESPEDLLQREAVGGVQRDLGPAGRPARFLAHHRATPPYPDPWLKHNTILNHFTGSIRSIYSKH</sequence>
<keyword evidence="2" id="KW-1185">Reference proteome</keyword>
<dbReference type="OrthoDB" id="7143278at2759"/>
<organism evidence="1 2">
    <name type="scientific">Brenthis ino</name>
    <name type="common">lesser marbled fritillary</name>
    <dbReference type="NCBI Taxonomy" id="405034"/>
    <lineage>
        <taxon>Eukaryota</taxon>
        <taxon>Metazoa</taxon>
        <taxon>Ecdysozoa</taxon>
        <taxon>Arthropoda</taxon>
        <taxon>Hexapoda</taxon>
        <taxon>Insecta</taxon>
        <taxon>Pterygota</taxon>
        <taxon>Neoptera</taxon>
        <taxon>Endopterygota</taxon>
        <taxon>Lepidoptera</taxon>
        <taxon>Glossata</taxon>
        <taxon>Ditrysia</taxon>
        <taxon>Papilionoidea</taxon>
        <taxon>Nymphalidae</taxon>
        <taxon>Heliconiinae</taxon>
        <taxon>Argynnini</taxon>
        <taxon>Brenthis</taxon>
    </lineage>
</organism>